<gene>
    <name evidence="3" type="ORF">PPROV_000586200</name>
</gene>
<dbReference type="Gene3D" id="3.10.100.10">
    <property type="entry name" value="Mannose-Binding Protein A, subunit A"/>
    <property type="match status" value="1"/>
</dbReference>
<feature type="region of interest" description="Disordered" evidence="1">
    <location>
        <begin position="168"/>
        <end position="239"/>
    </location>
</feature>
<feature type="transmembrane region" description="Helical" evidence="2">
    <location>
        <begin position="28"/>
        <end position="49"/>
    </location>
</feature>
<comment type="caution">
    <text evidence="3">The sequence shown here is derived from an EMBL/GenBank/DDBJ whole genome shotgun (WGS) entry which is preliminary data.</text>
</comment>
<keyword evidence="2" id="KW-0812">Transmembrane</keyword>
<evidence type="ECO:0008006" key="5">
    <source>
        <dbReference type="Google" id="ProtNLM"/>
    </source>
</evidence>
<dbReference type="Proteomes" id="UP000660262">
    <property type="component" value="Unassembled WGS sequence"/>
</dbReference>
<feature type="compositionally biased region" description="Polar residues" evidence="1">
    <location>
        <begin position="345"/>
        <end position="354"/>
    </location>
</feature>
<evidence type="ECO:0000256" key="2">
    <source>
        <dbReference type="SAM" id="Phobius"/>
    </source>
</evidence>
<dbReference type="InterPro" id="IPR016187">
    <property type="entry name" value="CTDL_fold"/>
</dbReference>
<feature type="region of interest" description="Disordered" evidence="1">
    <location>
        <begin position="291"/>
        <end position="324"/>
    </location>
</feature>
<feature type="compositionally biased region" description="Acidic residues" evidence="1">
    <location>
        <begin position="384"/>
        <end position="401"/>
    </location>
</feature>
<name>A0A830HQ11_9CHLO</name>
<protein>
    <recommendedName>
        <fullName evidence="5">C-type lectin domain-containing protein</fullName>
    </recommendedName>
</protein>
<dbReference type="InterPro" id="IPR016186">
    <property type="entry name" value="C-type_lectin-like/link_sf"/>
</dbReference>
<keyword evidence="2" id="KW-0472">Membrane</keyword>
<dbReference type="SUPFAM" id="SSF56436">
    <property type="entry name" value="C-type lectin-like"/>
    <property type="match status" value="1"/>
</dbReference>
<proteinExistence type="predicted"/>
<dbReference type="CDD" id="cd00037">
    <property type="entry name" value="CLECT"/>
    <property type="match status" value="1"/>
</dbReference>
<reference evidence="3" key="1">
    <citation type="submission" date="2020-10" db="EMBL/GenBank/DDBJ databases">
        <title>Unveiling of a novel bifunctional photoreceptor, Dualchrome1, isolated from a cosmopolitan green alga.</title>
        <authorList>
            <person name="Suzuki S."/>
            <person name="Kawachi M."/>
        </authorList>
    </citation>
    <scope>NUCLEOTIDE SEQUENCE</scope>
    <source>
        <strain evidence="3">NIES 2893</strain>
    </source>
</reference>
<keyword evidence="2" id="KW-1133">Transmembrane helix</keyword>
<feature type="compositionally biased region" description="Basic and acidic residues" evidence="1">
    <location>
        <begin position="174"/>
        <end position="186"/>
    </location>
</feature>
<feature type="compositionally biased region" description="Low complexity" evidence="1">
    <location>
        <begin position="314"/>
        <end position="324"/>
    </location>
</feature>
<accession>A0A830HQ11</accession>
<feature type="compositionally biased region" description="Acidic residues" evidence="1">
    <location>
        <begin position="200"/>
        <end position="210"/>
    </location>
</feature>
<evidence type="ECO:0000256" key="1">
    <source>
        <dbReference type="SAM" id="MobiDB-lite"/>
    </source>
</evidence>
<dbReference type="EMBL" id="BNJQ01000015">
    <property type="protein sequence ID" value="GHP07119.1"/>
    <property type="molecule type" value="Genomic_DNA"/>
</dbReference>
<keyword evidence="4" id="KW-1185">Reference proteome</keyword>
<feature type="region of interest" description="Disordered" evidence="1">
    <location>
        <begin position="337"/>
        <end position="362"/>
    </location>
</feature>
<evidence type="ECO:0000313" key="4">
    <source>
        <dbReference type="Proteomes" id="UP000660262"/>
    </source>
</evidence>
<dbReference type="AlphaFoldDB" id="A0A830HQ11"/>
<sequence>MAVDDDGNRSSSCAVHVKKMRMRMMRMLVHICFILISSTSFFGGLVGVLKPPSAGRISYFVHAQSSSFLPTRKKKGEFVFVPDSGTWEEAAEGCEEMGGVLAGVHSKEEQKTIEKLLDGAKEITDWKKKTSVTANVKEEEDPRKLCGTSWMARDAYCFAREVAKVYEEEEEKKEEEKEKEKKEKKGSSTSKKKKTGKKDDDEDYDGDDYDDSRRRRRLLQNNDDDNDNDNDGFPADVLESCSKSAKKQLLKPTPETNPNTVKCNWTEIACAYKEKADDDTPIGCARPMSVRVKKTRDRDDDEADDDEEDEGDNNNRTSISTNTSLVSRLRSAVLRLRKTDGSLRRQPQTKTAPSGVTGRLDLQTLRTVRAGLQTMVEPAQEPEGGGDDDGEADLDEDEENDAGGISTLLDLQQYLRERLATRTTPTRPTLLDAADVQPLFTGR</sequence>
<feature type="compositionally biased region" description="Acidic residues" evidence="1">
    <location>
        <begin position="299"/>
        <end position="312"/>
    </location>
</feature>
<feature type="region of interest" description="Disordered" evidence="1">
    <location>
        <begin position="375"/>
        <end position="402"/>
    </location>
</feature>
<evidence type="ECO:0000313" key="3">
    <source>
        <dbReference type="EMBL" id="GHP07119.1"/>
    </source>
</evidence>
<organism evidence="3 4">
    <name type="scientific">Pycnococcus provasolii</name>
    <dbReference type="NCBI Taxonomy" id="41880"/>
    <lineage>
        <taxon>Eukaryota</taxon>
        <taxon>Viridiplantae</taxon>
        <taxon>Chlorophyta</taxon>
        <taxon>Pseudoscourfieldiophyceae</taxon>
        <taxon>Pseudoscourfieldiales</taxon>
        <taxon>Pycnococcaceae</taxon>
        <taxon>Pycnococcus</taxon>
    </lineage>
</organism>